<evidence type="ECO:0000256" key="1">
    <source>
        <dbReference type="ARBA" id="ARBA00022729"/>
    </source>
</evidence>
<dbReference type="Gene3D" id="3.15.10.30">
    <property type="entry name" value="Haemolymph juvenile hormone binding protein"/>
    <property type="match status" value="1"/>
</dbReference>
<proteinExistence type="inferred from homology"/>
<keyword evidence="2" id="KW-0090">Biological rhythms</keyword>
<dbReference type="InParanoid" id="B3MRY4"/>
<dbReference type="PANTHER" id="PTHR11008:SF32">
    <property type="entry name" value="CIRCADIAN CLOCK-CONTROLLED PROTEIN DAYWAKE-RELATED"/>
    <property type="match status" value="1"/>
</dbReference>
<evidence type="ECO:0000256" key="2">
    <source>
        <dbReference type="ARBA" id="ARBA00023108"/>
    </source>
</evidence>
<evidence type="ECO:0008006" key="7">
    <source>
        <dbReference type="Google" id="ProtNLM"/>
    </source>
</evidence>
<dbReference type="EMBL" id="CH902622">
    <property type="protein sequence ID" value="EDV34539.1"/>
    <property type="molecule type" value="Genomic_DNA"/>
</dbReference>
<dbReference type="FunFam" id="3.15.10.30:FF:000001">
    <property type="entry name" value="Takeout-like protein 1"/>
    <property type="match status" value="1"/>
</dbReference>
<dbReference type="OrthoDB" id="8118208at2759"/>
<protein>
    <recommendedName>
        <fullName evidence="7">Circadian clock-controlled protein</fullName>
    </recommendedName>
</protein>
<name>B3MRY4_DROAN</name>
<evidence type="ECO:0000256" key="4">
    <source>
        <dbReference type="SAM" id="SignalP"/>
    </source>
</evidence>
<organism evidence="5 6">
    <name type="scientific">Drosophila ananassae</name>
    <name type="common">Fruit fly</name>
    <dbReference type="NCBI Taxonomy" id="7217"/>
    <lineage>
        <taxon>Eukaryota</taxon>
        <taxon>Metazoa</taxon>
        <taxon>Ecdysozoa</taxon>
        <taxon>Arthropoda</taxon>
        <taxon>Hexapoda</taxon>
        <taxon>Insecta</taxon>
        <taxon>Pterygota</taxon>
        <taxon>Neoptera</taxon>
        <taxon>Endopterygota</taxon>
        <taxon>Diptera</taxon>
        <taxon>Brachycera</taxon>
        <taxon>Muscomorpha</taxon>
        <taxon>Ephydroidea</taxon>
        <taxon>Drosophilidae</taxon>
        <taxon>Drosophila</taxon>
        <taxon>Sophophora</taxon>
    </lineage>
</organism>
<dbReference type="FunCoup" id="B3MRY4">
    <property type="interactions" value="13"/>
</dbReference>
<feature type="chain" id="PRO_5002793390" description="Circadian clock-controlled protein" evidence="4">
    <location>
        <begin position="29"/>
        <end position="263"/>
    </location>
</feature>
<dbReference type="HOGENOM" id="CLU_069908_0_2_1"/>
<dbReference type="GO" id="GO:0010841">
    <property type="term" value="P:positive regulation of circadian sleep/wake cycle, wakefulness"/>
    <property type="evidence" value="ECO:0007669"/>
    <property type="project" value="EnsemblMetazoa"/>
</dbReference>
<gene>
    <name evidence="5" type="primary">Dana\GF21371</name>
    <name evidence="5" type="synonym">dana_GLEANR_4575</name>
    <name evidence="5" type="ORF">GF21371</name>
</gene>
<dbReference type="PhylomeDB" id="B3MRY4"/>
<dbReference type="InterPro" id="IPR010562">
    <property type="entry name" value="Haemolymph_juvenile_hormone-bd"/>
</dbReference>
<accession>B3MRY4</accession>
<dbReference type="GO" id="GO:0007623">
    <property type="term" value="P:circadian rhythm"/>
    <property type="evidence" value="ECO:0007669"/>
    <property type="project" value="EnsemblMetazoa"/>
</dbReference>
<reference evidence="5 6" key="1">
    <citation type="journal article" date="2007" name="Nature">
        <title>Evolution of genes and genomes on the Drosophila phylogeny.</title>
        <authorList>
            <consortium name="Drosophila 12 Genomes Consortium"/>
            <person name="Clark A.G."/>
            <person name="Eisen M.B."/>
            <person name="Smith D.R."/>
            <person name="Bergman C.M."/>
            <person name="Oliver B."/>
            <person name="Markow T.A."/>
            <person name="Kaufman T.C."/>
            <person name="Kellis M."/>
            <person name="Gelbart W."/>
            <person name="Iyer V.N."/>
            <person name="Pollard D.A."/>
            <person name="Sackton T.B."/>
            <person name="Larracuente A.M."/>
            <person name="Singh N.D."/>
            <person name="Abad J.P."/>
            <person name="Abt D.N."/>
            <person name="Adryan B."/>
            <person name="Aguade M."/>
            <person name="Akashi H."/>
            <person name="Anderson W.W."/>
            <person name="Aquadro C.F."/>
            <person name="Ardell D.H."/>
            <person name="Arguello R."/>
            <person name="Artieri C.G."/>
            <person name="Barbash D.A."/>
            <person name="Barker D."/>
            <person name="Barsanti P."/>
            <person name="Batterham P."/>
            <person name="Batzoglou S."/>
            <person name="Begun D."/>
            <person name="Bhutkar A."/>
            <person name="Blanco E."/>
            <person name="Bosak S.A."/>
            <person name="Bradley R.K."/>
            <person name="Brand A.D."/>
            <person name="Brent M.R."/>
            <person name="Brooks A.N."/>
            <person name="Brown R.H."/>
            <person name="Butlin R.K."/>
            <person name="Caggese C."/>
            <person name="Calvi B.R."/>
            <person name="Bernardo de Carvalho A."/>
            <person name="Caspi A."/>
            <person name="Castrezana S."/>
            <person name="Celniker S.E."/>
            <person name="Chang J.L."/>
            <person name="Chapple C."/>
            <person name="Chatterji S."/>
            <person name="Chinwalla A."/>
            <person name="Civetta A."/>
            <person name="Clifton S.W."/>
            <person name="Comeron J.M."/>
            <person name="Costello J.C."/>
            <person name="Coyne J.A."/>
            <person name="Daub J."/>
            <person name="David R.G."/>
            <person name="Delcher A.L."/>
            <person name="Delehaunty K."/>
            <person name="Do C.B."/>
            <person name="Ebling H."/>
            <person name="Edwards K."/>
            <person name="Eickbush T."/>
            <person name="Evans J.D."/>
            <person name="Filipski A."/>
            <person name="Findeiss S."/>
            <person name="Freyhult E."/>
            <person name="Fulton L."/>
            <person name="Fulton R."/>
            <person name="Garcia A.C."/>
            <person name="Gardiner A."/>
            <person name="Garfield D.A."/>
            <person name="Garvin B.E."/>
            <person name="Gibson G."/>
            <person name="Gilbert D."/>
            <person name="Gnerre S."/>
            <person name="Godfrey J."/>
            <person name="Good R."/>
            <person name="Gotea V."/>
            <person name="Gravely B."/>
            <person name="Greenberg A.J."/>
            <person name="Griffiths-Jones S."/>
            <person name="Gross S."/>
            <person name="Guigo R."/>
            <person name="Gustafson E.A."/>
            <person name="Haerty W."/>
            <person name="Hahn M.W."/>
            <person name="Halligan D.L."/>
            <person name="Halpern A.L."/>
            <person name="Halter G.M."/>
            <person name="Han M.V."/>
            <person name="Heger A."/>
            <person name="Hillier L."/>
            <person name="Hinrichs A.S."/>
            <person name="Holmes I."/>
            <person name="Hoskins R.A."/>
            <person name="Hubisz M.J."/>
            <person name="Hultmark D."/>
            <person name="Huntley M.A."/>
            <person name="Jaffe D.B."/>
            <person name="Jagadeeshan S."/>
            <person name="Jeck W.R."/>
            <person name="Johnson J."/>
            <person name="Jones C.D."/>
            <person name="Jordan W.C."/>
            <person name="Karpen G.H."/>
            <person name="Kataoka E."/>
            <person name="Keightley P.D."/>
            <person name="Kheradpour P."/>
            <person name="Kirkness E.F."/>
            <person name="Koerich L.B."/>
            <person name="Kristiansen K."/>
            <person name="Kudrna D."/>
            <person name="Kulathinal R.J."/>
            <person name="Kumar S."/>
            <person name="Kwok R."/>
            <person name="Lander E."/>
            <person name="Langley C.H."/>
            <person name="Lapoint R."/>
            <person name="Lazzaro B.P."/>
            <person name="Lee S.J."/>
            <person name="Levesque L."/>
            <person name="Li R."/>
            <person name="Lin C.F."/>
            <person name="Lin M.F."/>
            <person name="Lindblad-Toh K."/>
            <person name="Llopart A."/>
            <person name="Long M."/>
            <person name="Low L."/>
            <person name="Lozovsky E."/>
            <person name="Lu J."/>
            <person name="Luo M."/>
            <person name="Machado C.A."/>
            <person name="Makalowski W."/>
            <person name="Marzo M."/>
            <person name="Matsuda M."/>
            <person name="Matzkin L."/>
            <person name="McAllister B."/>
            <person name="McBride C.S."/>
            <person name="McKernan B."/>
            <person name="McKernan K."/>
            <person name="Mendez-Lago M."/>
            <person name="Minx P."/>
            <person name="Mollenhauer M.U."/>
            <person name="Montooth K."/>
            <person name="Mount S.M."/>
            <person name="Mu X."/>
            <person name="Myers E."/>
            <person name="Negre B."/>
            <person name="Newfeld S."/>
            <person name="Nielsen R."/>
            <person name="Noor M.A."/>
            <person name="O'Grady P."/>
            <person name="Pachter L."/>
            <person name="Papaceit M."/>
            <person name="Parisi M.J."/>
            <person name="Parisi M."/>
            <person name="Parts L."/>
            <person name="Pedersen J.S."/>
            <person name="Pesole G."/>
            <person name="Phillippy A.M."/>
            <person name="Ponting C.P."/>
            <person name="Pop M."/>
            <person name="Porcelli D."/>
            <person name="Powell J.R."/>
            <person name="Prohaska S."/>
            <person name="Pruitt K."/>
            <person name="Puig M."/>
            <person name="Quesneville H."/>
            <person name="Ram K.R."/>
            <person name="Rand D."/>
            <person name="Rasmussen M.D."/>
            <person name="Reed L.K."/>
            <person name="Reenan R."/>
            <person name="Reily A."/>
            <person name="Remington K.A."/>
            <person name="Rieger T.T."/>
            <person name="Ritchie M.G."/>
            <person name="Robin C."/>
            <person name="Rogers Y.H."/>
            <person name="Rohde C."/>
            <person name="Rozas J."/>
            <person name="Rubenfield M.J."/>
            <person name="Ruiz A."/>
            <person name="Russo S."/>
            <person name="Salzberg S.L."/>
            <person name="Sanchez-Gracia A."/>
            <person name="Saranga D.J."/>
            <person name="Sato H."/>
            <person name="Schaeffer S.W."/>
            <person name="Schatz M.C."/>
            <person name="Schlenke T."/>
            <person name="Schwartz R."/>
            <person name="Segarra C."/>
            <person name="Singh R.S."/>
            <person name="Sirot L."/>
            <person name="Sirota M."/>
            <person name="Sisneros N.B."/>
            <person name="Smith C.D."/>
            <person name="Smith T.F."/>
            <person name="Spieth J."/>
            <person name="Stage D.E."/>
            <person name="Stark A."/>
            <person name="Stephan W."/>
            <person name="Strausberg R.L."/>
            <person name="Strempel S."/>
            <person name="Sturgill D."/>
            <person name="Sutton G."/>
            <person name="Sutton G.G."/>
            <person name="Tao W."/>
            <person name="Teichmann S."/>
            <person name="Tobari Y.N."/>
            <person name="Tomimura Y."/>
            <person name="Tsolas J.M."/>
            <person name="Valente V.L."/>
            <person name="Venter E."/>
            <person name="Venter J.C."/>
            <person name="Vicario S."/>
            <person name="Vieira F.G."/>
            <person name="Vilella A.J."/>
            <person name="Villasante A."/>
            <person name="Walenz B."/>
            <person name="Wang J."/>
            <person name="Wasserman M."/>
            <person name="Watts T."/>
            <person name="Wilson D."/>
            <person name="Wilson R.K."/>
            <person name="Wing R.A."/>
            <person name="Wolfner M.F."/>
            <person name="Wong A."/>
            <person name="Wong G.K."/>
            <person name="Wu C.I."/>
            <person name="Wu G."/>
            <person name="Yamamoto D."/>
            <person name="Yang H.P."/>
            <person name="Yang S.P."/>
            <person name="Yorke J.A."/>
            <person name="Yoshida K."/>
            <person name="Zdobnov E."/>
            <person name="Zhang P."/>
            <person name="Zhang Y."/>
            <person name="Zimin A.V."/>
            <person name="Baldwin J."/>
            <person name="Abdouelleil A."/>
            <person name="Abdulkadir J."/>
            <person name="Abebe A."/>
            <person name="Abera B."/>
            <person name="Abreu J."/>
            <person name="Acer S.C."/>
            <person name="Aftuck L."/>
            <person name="Alexander A."/>
            <person name="An P."/>
            <person name="Anderson E."/>
            <person name="Anderson S."/>
            <person name="Arachi H."/>
            <person name="Azer M."/>
            <person name="Bachantsang P."/>
            <person name="Barry A."/>
            <person name="Bayul T."/>
            <person name="Berlin A."/>
            <person name="Bessette D."/>
            <person name="Bloom T."/>
            <person name="Blye J."/>
            <person name="Boguslavskiy L."/>
            <person name="Bonnet C."/>
            <person name="Boukhgalter B."/>
            <person name="Bourzgui I."/>
            <person name="Brown A."/>
            <person name="Cahill P."/>
            <person name="Channer S."/>
            <person name="Cheshatsang Y."/>
            <person name="Chuda L."/>
            <person name="Citroen M."/>
            <person name="Collymore A."/>
            <person name="Cooke P."/>
            <person name="Costello M."/>
            <person name="D'Aco K."/>
            <person name="Daza R."/>
            <person name="De Haan G."/>
            <person name="DeGray S."/>
            <person name="DeMaso C."/>
            <person name="Dhargay N."/>
            <person name="Dooley K."/>
            <person name="Dooley E."/>
            <person name="Doricent M."/>
            <person name="Dorje P."/>
            <person name="Dorjee K."/>
            <person name="Dupes A."/>
            <person name="Elong R."/>
            <person name="Falk J."/>
            <person name="Farina A."/>
            <person name="Faro S."/>
            <person name="Ferguson D."/>
            <person name="Fisher S."/>
            <person name="Foley C.D."/>
            <person name="Franke A."/>
            <person name="Friedrich D."/>
            <person name="Gadbois L."/>
            <person name="Gearin G."/>
            <person name="Gearin C.R."/>
            <person name="Giannoukos G."/>
            <person name="Goode T."/>
            <person name="Graham J."/>
            <person name="Grandbois E."/>
            <person name="Grewal S."/>
            <person name="Gyaltsen K."/>
            <person name="Hafez N."/>
            <person name="Hagos B."/>
            <person name="Hall J."/>
            <person name="Henson C."/>
            <person name="Hollinger A."/>
            <person name="Honan T."/>
            <person name="Huard M.D."/>
            <person name="Hughes L."/>
            <person name="Hurhula B."/>
            <person name="Husby M.E."/>
            <person name="Kamat A."/>
            <person name="Kanga B."/>
            <person name="Kashin S."/>
            <person name="Khazanovich D."/>
            <person name="Kisner P."/>
            <person name="Lance K."/>
            <person name="Lara M."/>
            <person name="Lee W."/>
            <person name="Lennon N."/>
            <person name="Letendre F."/>
            <person name="LeVine R."/>
            <person name="Lipovsky A."/>
            <person name="Liu X."/>
            <person name="Liu J."/>
            <person name="Liu S."/>
            <person name="Lokyitsang T."/>
            <person name="Lokyitsang Y."/>
            <person name="Lubonja R."/>
            <person name="Lui A."/>
            <person name="MacDonald P."/>
            <person name="Magnisalis V."/>
            <person name="Maru K."/>
            <person name="Matthews C."/>
            <person name="McCusker W."/>
            <person name="McDonough S."/>
            <person name="Mehta T."/>
            <person name="Meldrim J."/>
            <person name="Meneus L."/>
            <person name="Mihai O."/>
            <person name="Mihalev A."/>
            <person name="Mihova T."/>
            <person name="Mittelman R."/>
            <person name="Mlenga V."/>
            <person name="Montmayeur A."/>
            <person name="Mulrain L."/>
            <person name="Navidi A."/>
            <person name="Naylor J."/>
            <person name="Negash T."/>
            <person name="Nguyen T."/>
            <person name="Nguyen N."/>
            <person name="Nicol R."/>
            <person name="Norbu C."/>
            <person name="Norbu N."/>
            <person name="Novod N."/>
            <person name="O'Neill B."/>
            <person name="Osman S."/>
            <person name="Markiewicz E."/>
            <person name="Oyono O.L."/>
            <person name="Patti C."/>
            <person name="Phunkhang P."/>
            <person name="Pierre F."/>
            <person name="Priest M."/>
            <person name="Raghuraman S."/>
            <person name="Rege F."/>
            <person name="Reyes R."/>
            <person name="Rise C."/>
            <person name="Rogov P."/>
            <person name="Ross K."/>
            <person name="Ryan E."/>
            <person name="Settipalli S."/>
            <person name="Shea T."/>
            <person name="Sherpa N."/>
            <person name="Shi L."/>
            <person name="Shih D."/>
            <person name="Sparrow T."/>
            <person name="Spaulding J."/>
            <person name="Stalker J."/>
            <person name="Stange-Thomann N."/>
            <person name="Stavropoulos S."/>
            <person name="Stone C."/>
            <person name="Strader C."/>
            <person name="Tesfaye S."/>
            <person name="Thomson T."/>
            <person name="Thoulutsang Y."/>
            <person name="Thoulutsang D."/>
            <person name="Topham K."/>
            <person name="Topping I."/>
            <person name="Tsamla T."/>
            <person name="Vassiliev H."/>
            <person name="Vo A."/>
            <person name="Wangchuk T."/>
            <person name="Wangdi T."/>
            <person name="Weiand M."/>
            <person name="Wilkinson J."/>
            <person name="Wilson A."/>
            <person name="Yadav S."/>
            <person name="Young G."/>
            <person name="Yu Q."/>
            <person name="Zembek L."/>
            <person name="Zhong D."/>
            <person name="Zimmer A."/>
            <person name="Zwirko Z."/>
            <person name="Jaffe D.B."/>
            <person name="Alvarez P."/>
            <person name="Brockman W."/>
            <person name="Butler J."/>
            <person name="Chin C."/>
            <person name="Gnerre S."/>
            <person name="Grabherr M."/>
            <person name="Kleber M."/>
            <person name="Mauceli E."/>
            <person name="MacCallum I."/>
        </authorList>
    </citation>
    <scope>NUCLEOTIDE SEQUENCE [LARGE SCALE GENOMIC DNA]</scope>
    <source>
        <strain evidence="6">Tucson 14024-0371.13</strain>
    </source>
</reference>
<sequence>MHLVGGSFFIGWICLLVGLSLAPDLVQASVGLPSPLERCKWQDEACMVAQANVFFKAFKNGIPERQVPSMDPMELGTMRIESGGHSDSLQFKLTLSDSKLYNLPQSVKLKGIKGFSQDLTKPLRITLLMQATDLEVHAKYDVDGKLLILPIVSQGTAVIKLSDVQSKSRILVEPVKRSDGHTYLNITDFRLTTKLRNGSFNMSNLFNDNVELRDSTLKVLNQEWDALAADVQPAFNVACGRAFKNILQRLWNDIPYEEFFKDE</sequence>
<dbReference type="Pfam" id="PF06585">
    <property type="entry name" value="JHBP"/>
    <property type="match status" value="1"/>
</dbReference>
<dbReference type="Proteomes" id="UP000007801">
    <property type="component" value="Unassembled WGS sequence"/>
</dbReference>
<dbReference type="OMA" id="HTYLNIT"/>
<dbReference type="KEGG" id="dan:6504055"/>
<dbReference type="GO" id="GO:0005615">
    <property type="term" value="C:extracellular space"/>
    <property type="evidence" value="ECO:0007669"/>
    <property type="project" value="TreeGrafter"/>
</dbReference>
<dbReference type="PANTHER" id="PTHR11008">
    <property type="entry name" value="PROTEIN TAKEOUT-LIKE PROTEIN"/>
    <property type="match status" value="1"/>
</dbReference>
<dbReference type="eggNOG" id="ENOG502T6I4">
    <property type="taxonomic scope" value="Eukaryota"/>
</dbReference>
<evidence type="ECO:0000313" key="5">
    <source>
        <dbReference type="EMBL" id="EDV34539.1"/>
    </source>
</evidence>
<dbReference type="InterPro" id="IPR038606">
    <property type="entry name" value="To_sf"/>
</dbReference>
<feature type="signal peptide" evidence="4">
    <location>
        <begin position="1"/>
        <end position="28"/>
    </location>
</feature>
<evidence type="ECO:0000313" key="6">
    <source>
        <dbReference type="Proteomes" id="UP000007801"/>
    </source>
</evidence>
<dbReference type="SMART" id="SM00700">
    <property type="entry name" value="JHBP"/>
    <property type="match status" value="1"/>
</dbReference>
<dbReference type="AlphaFoldDB" id="B3MRY4"/>
<comment type="similarity">
    <text evidence="3">Belongs to the TO family.</text>
</comment>
<evidence type="ECO:0000256" key="3">
    <source>
        <dbReference type="ARBA" id="ARBA00060902"/>
    </source>
</evidence>
<dbReference type="STRING" id="7217.B3MRY4"/>
<dbReference type="SMR" id="B3MRY4"/>
<dbReference type="GeneID" id="6504055"/>
<keyword evidence="6" id="KW-1185">Reference proteome</keyword>
<keyword evidence="1 4" id="KW-0732">Signal</keyword>